<dbReference type="EMBL" id="CP009621">
    <property type="protein sequence ID" value="AKD05777.1"/>
    <property type="molecule type" value="Genomic_DNA"/>
</dbReference>
<reference evidence="2 3" key="1">
    <citation type="journal article" date="2015" name="Sci. Rep.">
        <title>Unraveling adaptation of Pontibacter korlensis to radiation and infertility in desert through complete genome and comparative transcriptomic analysis.</title>
        <authorList>
            <person name="Dai J."/>
            <person name="Dai W."/>
            <person name="Qiu C."/>
            <person name="Yang Z."/>
            <person name="Zhang Y."/>
            <person name="Zhou M."/>
            <person name="Zhang L."/>
            <person name="Fang C."/>
            <person name="Gao Q."/>
            <person name="Yang Q."/>
            <person name="Li X."/>
            <person name="Wang Z."/>
            <person name="Wang Z."/>
            <person name="Jia Z."/>
            <person name="Chen X."/>
        </authorList>
    </citation>
    <scope>NUCLEOTIDE SEQUENCE [LARGE SCALE GENOMIC DNA]</scope>
    <source>
        <strain evidence="2 3">X14-1T</strain>
    </source>
</reference>
<evidence type="ECO:0000256" key="1">
    <source>
        <dbReference type="SAM" id="MobiDB-lite"/>
    </source>
</evidence>
<proteinExistence type="predicted"/>
<dbReference type="AlphaFoldDB" id="A0A0E3UZ74"/>
<dbReference type="Proteomes" id="UP000033109">
    <property type="component" value="Chromosome"/>
</dbReference>
<evidence type="ECO:0000313" key="3">
    <source>
        <dbReference type="Proteomes" id="UP000033109"/>
    </source>
</evidence>
<keyword evidence="3" id="KW-1185">Reference proteome</keyword>
<dbReference type="HOGENOM" id="CLU_113247_0_0_10"/>
<accession>A0A0E3UZ74</accession>
<sequence>MPTGPPAPVEQQRPQQQPKVKEQSQPEVVQRNEKEEEQPEEQLRFIDKLYFGGSFGLQFGTFTTISLLPTISYAITPKLYAGVGGVYHYESGDGFNLHHYGGRVFGQLEMFNIGDGAVLAHAEIESLSIAVPYFDVTGRRRTDRTGLSMPLVGLGYRQRISSKGFFDLLVLYNGNDDPINPYSNPVIRIGFNIPFTNR</sequence>
<dbReference type="OrthoDB" id="1098580at2"/>
<evidence type="ECO:0000313" key="2">
    <source>
        <dbReference type="EMBL" id="AKD05777.1"/>
    </source>
</evidence>
<dbReference type="PATRIC" id="fig|400092.3.peg.3644"/>
<dbReference type="KEGG" id="pko:PKOR_16610"/>
<protein>
    <recommendedName>
        <fullName evidence="4">Outer membrane protein beta-barrel domain-containing protein</fullName>
    </recommendedName>
</protein>
<organism evidence="2 3">
    <name type="scientific">Pontibacter korlensis</name>
    <dbReference type="NCBI Taxonomy" id="400092"/>
    <lineage>
        <taxon>Bacteria</taxon>
        <taxon>Pseudomonadati</taxon>
        <taxon>Bacteroidota</taxon>
        <taxon>Cytophagia</taxon>
        <taxon>Cytophagales</taxon>
        <taxon>Hymenobacteraceae</taxon>
        <taxon>Pontibacter</taxon>
    </lineage>
</organism>
<feature type="region of interest" description="Disordered" evidence="1">
    <location>
        <begin position="1"/>
        <end position="40"/>
    </location>
</feature>
<gene>
    <name evidence="2" type="ORF">PKOR_16610</name>
</gene>
<name>A0A0E3UZ74_9BACT</name>
<feature type="compositionally biased region" description="Basic and acidic residues" evidence="1">
    <location>
        <begin position="19"/>
        <end position="34"/>
    </location>
</feature>
<evidence type="ECO:0008006" key="4">
    <source>
        <dbReference type="Google" id="ProtNLM"/>
    </source>
</evidence>